<evidence type="ECO:0000256" key="2">
    <source>
        <dbReference type="ARBA" id="ARBA00022676"/>
    </source>
</evidence>
<dbReference type="Pfam" id="PF14487">
    <property type="entry name" value="DarT"/>
    <property type="match status" value="1"/>
</dbReference>
<dbReference type="Proteomes" id="UP001454086">
    <property type="component" value="Unassembled WGS sequence"/>
</dbReference>
<evidence type="ECO:0000256" key="4">
    <source>
        <dbReference type="ARBA" id="ARBA00022695"/>
    </source>
</evidence>
<evidence type="ECO:0000313" key="8">
    <source>
        <dbReference type="EMBL" id="MEQ2423825.1"/>
    </source>
</evidence>
<dbReference type="EMBL" id="JBBMFM010000005">
    <property type="protein sequence ID" value="MEQ2423825.1"/>
    <property type="molecule type" value="Genomic_DNA"/>
</dbReference>
<keyword evidence="3 6" id="KW-0808">Transferase</keyword>
<feature type="binding site" evidence="6">
    <location>
        <position position="56"/>
    </location>
    <ligand>
        <name>NAD(+)</name>
        <dbReference type="ChEBI" id="CHEBI:57540"/>
    </ligand>
</feature>
<name>A0ABV1D1E2_9FIRM</name>
<evidence type="ECO:0000256" key="3">
    <source>
        <dbReference type="ARBA" id="ARBA00022679"/>
    </source>
</evidence>
<dbReference type="RefSeq" id="WP_008718660.1">
    <property type="nucleotide sequence ID" value="NZ_JBBMFM010000005.1"/>
</dbReference>
<evidence type="ECO:0000256" key="5">
    <source>
        <dbReference type="ARBA" id="ARBA00023125"/>
    </source>
</evidence>
<keyword evidence="1 6" id="KW-1277">Toxin-antitoxin system</keyword>
<organism evidence="8 9">
    <name type="scientific">Enterocloster hominis</name>
    <name type="common">ex Hitch et al. 2024</name>
    <dbReference type="NCBI Taxonomy" id="1917870"/>
    <lineage>
        <taxon>Bacteria</taxon>
        <taxon>Bacillati</taxon>
        <taxon>Bacillota</taxon>
        <taxon>Clostridia</taxon>
        <taxon>Lachnospirales</taxon>
        <taxon>Lachnospiraceae</taxon>
        <taxon>Enterocloster</taxon>
    </lineage>
</organism>
<feature type="active site" evidence="6">
    <location>
        <position position="158"/>
    </location>
</feature>
<keyword evidence="5 6" id="KW-0238">DNA-binding</keyword>
<dbReference type="PROSITE" id="PS52018">
    <property type="entry name" value="DART"/>
    <property type="match status" value="1"/>
</dbReference>
<comment type="catalytic activity">
    <reaction evidence="6">
        <text>a thymidine in DNA + NAD(+) = an N-(ADP-alpha-D-ribosyl)-thymidine in DNA + nicotinamide + H(+)</text>
        <dbReference type="Rhea" id="RHEA:71651"/>
        <dbReference type="Rhea" id="RHEA-COMP:13556"/>
        <dbReference type="Rhea" id="RHEA-COMP:18051"/>
        <dbReference type="ChEBI" id="CHEBI:15378"/>
        <dbReference type="ChEBI" id="CHEBI:17154"/>
        <dbReference type="ChEBI" id="CHEBI:57540"/>
        <dbReference type="ChEBI" id="CHEBI:137386"/>
        <dbReference type="ChEBI" id="CHEBI:191199"/>
    </reaction>
</comment>
<feature type="domain" description="DarT" evidence="7">
    <location>
        <begin position="17"/>
        <end position="203"/>
    </location>
</feature>
<evidence type="ECO:0000256" key="6">
    <source>
        <dbReference type="PROSITE-ProRule" id="PRU01362"/>
    </source>
</evidence>
<sequence length="212" mass="24817">MNDKRQILVSANRRGVEHCVHFTNVLNLPSILSYGLLSKADLEYNWIEYNHNDNLRLDEFEESISVSITSPNYKTFYQWRCDNPSKSWVVLILDAIQILNLDCAFCYTNAANIRISSIPLAERKTYSAFESMFAEKQNQATRQEMKLYPNEPTDPQAEILVFNSIPVSAIQFALFNDYQIMKQYAPLLDNANIPYTRDLGYYYARRDYSFWQ</sequence>
<keyword evidence="2 6" id="KW-0328">Glycosyltransferase</keyword>
<evidence type="ECO:0000259" key="7">
    <source>
        <dbReference type="PROSITE" id="PS52018"/>
    </source>
</evidence>
<comment type="caution">
    <text evidence="6">Lacks conserved residue(s) required for the propagation of feature annotation.</text>
</comment>
<comment type="similarity">
    <text evidence="6">Belongs to the DarT ADP-ribosyltransferase family.</text>
</comment>
<dbReference type="InterPro" id="IPR029494">
    <property type="entry name" value="DarT"/>
</dbReference>
<gene>
    <name evidence="8" type="ORF">WMQ36_02445</name>
</gene>
<accession>A0ABV1D1E2</accession>
<feature type="active site" description="Proton acceptor" evidence="6">
    <location>
        <position position="56"/>
    </location>
</feature>
<proteinExistence type="inferred from homology"/>
<evidence type="ECO:0000313" key="9">
    <source>
        <dbReference type="Proteomes" id="UP001454086"/>
    </source>
</evidence>
<feature type="binding site" evidence="6">
    <location>
        <begin position="21"/>
        <end position="23"/>
    </location>
    <ligand>
        <name>NAD(+)</name>
        <dbReference type="ChEBI" id="CHEBI:57540"/>
    </ligand>
</feature>
<evidence type="ECO:0000256" key="1">
    <source>
        <dbReference type="ARBA" id="ARBA00022649"/>
    </source>
</evidence>
<keyword evidence="9" id="KW-1185">Reference proteome</keyword>
<protein>
    <submittedName>
        <fullName evidence="8">DarT ssDNA thymidine ADP-ribosyltransferase family protein</fullName>
    </submittedName>
</protein>
<reference evidence="8 9" key="1">
    <citation type="submission" date="2024-03" db="EMBL/GenBank/DDBJ databases">
        <title>Human intestinal bacterial collection.</title>
        <authorList>
            <person name="Pauvert C."/>
            <person name="Hitch T.C.A."/>
            <person name="Clavel T."/>
        </authorList>
    </citation>
    <scope>NUCLEOTIDE SEQUENCE [LARGE SCALE GENOMIC DNA]</scope>
    <source>
        <strain evidence="8 9">CLA-SR-H021</strain>
    </source>
</reference>
<comment type="caution">
    <text evidence="8">The sequence shown here is derived from an EMBL/GenBank/DDBJ whole genome shotgun (WGS) entry which is preliminary data.</text>
</comment>
<keyword evidence="4 6" id="KW-0548">Nucleotidyltransferase</keyword>